<reference evidence="8" key="1">
    <citation type="submission" date="2015-08" db="EMBL/GenBank/DDBJ databases">
        <title>Genome sequencing project for genomic taxonomy and phylogenomics of Bacillus-like bacteria.</title>
        <authorList>
            <person name="Liu B."/>
            <person name="Wang J."/>
            <person name="Zhu Y."/>
            <person name="Liu G."/>
            <person name="Chen Q."/>
            <person name="Chen Z."/>
            <person name="Lan J."/>
            <person name="Che J."/>
            <person name="Ge C."/>
            <person name="Shi H."/>
            <person name="Pan Z."/>
            <person name="Liu X."/>
        </authorList>
    </citation>
    <scope>NUCLEOTIDE SEQUENCE [LARGE SCALE GENOMIC DNA]</scope>
    <source>
        <strain evidence="8">FJAT-22460</strain>
    </source>
</reference>
<dbReference type="SUPFAM" id="SSF52283">
    <property type="entry name" value="Formate/glycerate dehydrogenase catalytic domain-like"/>
    <property type="match status" value="1"/>
</dbReference>
<keyword evidence="3" id="KW-0520">NAD</keyword>
<proteinExistence type="inferred from homology"/>
<dbReference type="PANTHER" id="PTHR43333:SF1">
    <property type="entry name" value="D-ISOMER SPECIFIC 2-HYDROXYACID DEHYDROGENASE NAD-BINDING DOMAIN-CONTAINING PROTEIN"/>
    <property type="match status" value="1"/>
</dbReference>
<dbReference type="PANTHER" id="PTHR43333">
    <property type="entry name" value="2-HACID_DH_C DOMAIN-CONTAINING PROTEIN"/>
    <property type="match status" value="1"/>
</dbReference>
<dbReference type="Pfam" id="PF00389">
    <property type="entry name" value="2-Hacid_dh"/>
    <property type="match status" value="1"/>
</dbReference>
<dbReference type="EMBL" id="LIUT01000003">
    <property type="protein sequence ID" value="KOR82512.1"/>
    <property type="molecule type" value="Genomic_DNA"/>
</dbReference>
<feature type="domain" description="D-isomer specific 2-hydroxyacid dehydrogenase catalytic" evidence="5">
    <location>
        <begin position="8"/>
        <end position="310"/>
    </location>
</feature>
<dbReference type="RefSeq" id="WP_054404107.1">
    <property type="nucleotide sequence ID" value="NZ_LIUT01000003.1"/>
</dbReference>
<dbReference type="GO" id="GO:0051287">
    <property type="term" value="F:NAD binding"/>
    <property type="evidence" value="ECO:0007669"/>
    <property type="project" value="InterPro"/>
</dbReference>
<keyword evidence="2 4" id="KW-0560">Oxidoreductase</keyword>
<gene>
    <name evidence="7" type="ORF">AM231_19575</name>
</gene>
<protein>
    <submittedName>
        <fullName evidence="7">2-hydroxyacid dehydrogenase</fullName>
    </submittedName>
</protein>
<evidence type="ECO:0000256" key="4">
    <source>
        <dbReference type="RuleBase" id="RU003719"/>
    </source>
</evidence>
<dbReference type="SUPFAM" id="SSF51735">
    <property type="entry name" value="NAD(P)-binding Rossmann-fold domains"/>
    <property type="match status" value="1"/>
</dbReference>
<keyword evidence="8" id="KW-1185">Reference proteome</keyword>
<dbReference type="PATRIC" id="fig|1705565.3.peg.5872"/>
<evidence type="ECO:0000259" key="6">
    <source>
        <dbReference type="Pfam" id="PF02826"/>
    </source>
</evidence>
<evidence type="ECO:0000259" key="5">
    <source>
        <dbReference type="Pfam" id="PF00389"/>
    </source>
</evidence>
<dbReference type="InterPro" id="IPR036291">
    <property type="entry name" value="NAD(P)-bd_dom_sf"/>
</dbReference>
<evidence type="ECO:0000313" key="8">
    <source>
        <dbReference type="Proteomes" id="UP000036932"/>
    </source>
</evidence>
<organism evidence="7 8">
    <name type="scientific">Paenibacillus solani</name>
    <dbReference type="NCBI Taxonomy" id="1705565"/>
    <lineage>
        <taxon>Bacteria</taxon>
        <taxon>Bacillati</taxon>
        <taxon>Bacillota</taxon>
        <taxon>Bacilli</taxon>
        <taxon>Bacillales</taxon>
        <taxon>Paenibacillaceae</taxon>
        <taxon>Paenibacillus</taxon>
    </lineage>
</organism>
<dbReference type="FunFam" id="3.40.50.720:FF:000363">
    <property type="entry name" value="D-isomer specific 2-hydroxyacid dehydrogenase"/>
    <property type="match status" value="1"/>
</dbReference>
<comment type="caution">
    <text evidence="7">The sequence shown here is derived from an EMBL/GenBank/DDBJ whole genome shotgun (WGS) entry which is preliminary data.</text>
</comment>
<dbReference type="OrthoDB" id="9805416at2"/>
<feature type="domain" description="D-isomer specific 2-hydroxyacid dehydrogenase NAD-binding" evidence="6">
    <location>
        <begin position="105"/>
        <end position="279"/>
    </location>
</feature>
<evidence type="ECO:0000256" key="3">
    <source>
        <dbReference type="ARBA" id="ARBA00023027"/>
    </source>
</evidence>
<accession>A0A0M1NK83</accession>
<dbReference type="GO" id="GO:0016616">
    <property type="term" value="F:oxidoreductase activity, acting on the CH-OH group of donors, NAD or NADP as acceptor"/>
    <property type="evidence" value="ECO:0007669"/>
    <property type="project" value="InterPro"/>
</dbReference>
<sequence length="317" mass="35240">MPKIVAIHELTTEQQQKIKEIAPDYELLVSKAKELTPQSIREAEILIGWSRSLQEDVLSNDSQLKWIQAWSAGVDKMPLNELENKGIQLTNASGVHSIPITEHIFAMILAFTRNLHLAIRQQSNNKWDTSGTFTELAGKTIVIVGVGQIGSHAVKVAQAFGMRTVGARHSGKSDPHVEVMYKVDQLEEALSEGDYVVNILPLTNETRGLFDKAKFAAMKNSAFFVNVGRGPSVVTDDLIEALQSGALAGAGMDVFEEEPLPSDHPLWSMDNVIMTPHMAGDTDRYSERVMDIFLENLQHYVNHEPLSRNVIDYSKSY</sequence>
<evidence type="ECO:0000256" key="1">
    <source>
        <dbReference type="ARBA" id="ARBA00005854"/>
    </source>
</evidence>
<dbReference type="CDD" id="cd05300">
    <property type="entry name" value="2-Hacid_dh_1"/>
    <property type="match status" value="1"/>
</dbReference>
<comment type="similarity">
    <text evidence="1 4">Belongs to the D-isomer specific 2-hydroxyacid dehydrogenase family.</text>
</comment>
<dbReference type="Proteomes" id="UP000036932">
    <property type="component" value="Unassembled WGS sequence"/>
</dbReference>
<evidence type="ECO:0000313" key="7">
    <source>
        <dbReference type="EMBL" id="KOR82512.1"/>
    </source>
</evidence>
<dbReference type="AlphaFoldDB" id="A0A0M1NK83"/>
<dbReference type="InterPro" id="IPR006140">
    <property type="entry name" value="D-isomer_DH_NAD-bd"/>
</dbReference>
<evidence type="ECO:0000256" key="2">
    <source>
        <dbReference type="ARBA" id="ARBA00023002"/>
    </source>
</evidence>
<dbReference type="Pfam" id="PF02826">
    <property type="entry name" value="2-Hacid_dh_C"/>
    <property type="match status" value="1"/>
</dbReference>
<dbReference type="InterPro" id="IPR006139">
    <property type="entry name" value="D-isomer_2_OHA_DH_cat_dom"/>
</dbReference>
<name>A0A0M1NK83_9BACL</name>
<dbReference type="Gene3D" id="3.40.50.720">
    <property type="entry name" value="NAD(P)-binding Rossmann-like Domain"/>
    <property type="match status" value="2"/>
</dbReference>